<organism evidence="2 3">
    <name type="scientific">Gordonia phage GodonK</name>
    <dbReference type="NCBI Taxonomy" id="2562192"/>
    <lineage>
        <taxon>Viruses</taxon>
        <taxon>Duplodnaviria</taxon>
        <taxon>Heunggongvirae</taxon>
        <taxon>Uroviricota</taxon>
        <taxon>Caudoviricetes</taxon>
        <taxon>Godonkavirus</taxon>
        <taxon>Godonkavirus godonK</taxon>
    </lineage>
</organism>
<protein>
    <submittedName>
        <fullName evidence="2">Uncharacterized protein</fullName>
    </submittedName>
</protein>
<keyword evidence="3" id="KW-1185">Reference proteome</keyword>
<feature type="region of interest" description="Disordered" evidence="1">
    <location>
        <begin position="1"/>
        <end position="170"/>
    </location>
</feature>
<name>A0A4D6E202_9CAUD</name>
<gene>
    <name evidence="2" type="primary">80</name>
    <name evidence="2" type="ORF">SEA_GODONK_80</name>
</gene>
<feature type="compositionally biased region" description="Basic and acidic residues" evidence="1">
    <location>
        <begin position="67"/>
        <end position="91"/>
    </location>
</feature>
<reference evidence="2 3" key="1">
    <citation type="submission" date="2019-03" db="EMBL/GenBank/DDBJ databases">
        <authorList>
            <person name="Douthitt C."/>
            <person name="D'Elia T."/>
            <person name="Bockoras C."/>
            <person name="Boss C."/>
            <person name="Clemons M."/>
            <person name="Green W."/>
            <person name="Harel H."/>
            <person name="Larralde J."/>
            <person name="Lopez M."/>
            <person name="Magana D."/>
            <person name="Miguel M."/>
            <person name="Muschweck L."/>
            <person name="Olivos K."/>
            <person name="Racette D."/>
            <person name="Reynolds M."/>
            <person name="Ru Y."/>
            <person name="Santana M."/>
            <person name="Simon R."/>
            <person name="Smotrilla K."/>
            <person name="Sufficool B."/>
            <person name="Tamayo B."/>
            <person name="Tirado E."/>
            <person name="Vajanyi M."/>
            <person name="Weger M."/>
            <person name="Wehr A."/>
            <person name="Whitaker K."/>
            <person name="Garlena R.A."/>
            <person name="Russell D.A."/>
            <person name="Pope W.H."/>
            <person name="Jacobs-Sera D."/>
            <person name="Hatfull G.F."/>
        </authorList>
    </citation>
    <scope>NUCLEOTIDE SEQUENCE [LARGE SCALE GENOMIC DNA]</scope>
</reference>
<feature type="compositionally biased region" description="Polar residues" evidence="1">
    <location>
        <begin position="94"/>
        <end position="115"/>
    </location>
</feature>
<dbReference type="KEGG" id="vg:55012916"/>
<dbReference type="EMBL" id="MK620899">
    <property type="protein sequence ID" value="QBZ72699.1"/>
    <property type="molecule type" value="Genomic_DNA"/>
</dbReference>
<dbReference type="RefSeq" id="YP_009821464.1">
    <property type="nucleotide sequence ID" value="NC_048176.1"/>
</dbReference>
<feature type="compositionally biased region" description="Basic and acidic residues" evidence="1">
    <location>
        <begin position="150"/>
        <end position="170"/>
    </location>
</feature>
<proteinExistence type="predicted"/>
<dbReference type="Proteomes" id="UP000297070">
    <property type="component" value="Segment"/>
</dbReference>
<sequence length="170" mass="18194">MARIDIDPDTGYPEGVAQRPDAPFPEASNVPADVPPQLEDPDRNPDAFGSAKTAAPDGVEDATIEEGDGHEVPKEPVKAAEVLNDGKHEVGNEYENTSVAGYHEANTTNAETLSQDPKFEAVQTTPNASGKVEVNDNTEPKKAPRRGRRPAAEKLAEPEEKLTDADAKNK</sequence>
<evidence type="ECO:0000256" key="1">
    <source>
        <dbReference type="SAM" id="MobiDB-lite"/>
    </source>
</evidence>
<dbReference type="GeneID" id="55012916"/>
<accession>A0A4D6E202</accession>
<evidence type="ECO:0000313" key="3">
    <source>
        <dbReference type="Proteomes" id="UP000297070"/>
    </source>
</evidence>
<evidence type="ECO:0000313" key="2">
    <source>
        <dbReference type="EMBL" id="QBZ72699.1"/>
    </source>
</evidence>